<accession>A0A9E9LYI5</accession>
<keyword evidence="3" id="KW-1185">Reference proteome</keyword>
<sequence>MRPRRTASQKILHPALIGLPSGLDETGRLDVLQDHTKPKRNPNPKKPRDPKPGSRRDPHPIQHPEIHPPQNRRCPCLKKRDEKNAYREDDSDKPGFNYSDWHKTGHHALEEHLVCGYEKSGNNISQLILGTESDNGAIRYTGHVPLGEHPLDELIIASQSKTDTHPFSTMAFMSDNPAVWLKPSLACLVECSEKTDCGLLMTPVYRGLKADRPLKTRSATGLMATAIQ</sequence>
<evidence type="ECO:0000313" key="2">
    <source>
        <dbReference type="EMBL" id="WAW09588.1"/>
    </source>
</evidence>
<dbReference type="InterPro" id="IPR012340">
    <property type="entry name" value="NA-bd_OB-fold"/>
</dbReference>
<dbReference type="EMBL" id="CP098242">
    <property type="protein sequence ID" value="WAW09588.1"/>
    <property type="molecule type" value="Genomic_DNA"/>
</dbReference>
<evidence type="ECO:0000256" key="1">
    <source>
        <dbReference type="SAM" id="MobiDB-lite"/>
    </source>
</evidence>
<dbReference type="KEGG" id="ovb:NB640_10155"/>
<feature type="compositionally biased region" description="Basic and acidic residues" evidence="1">
    <location>
        <begin position="25"/>
        <end position="36"/>
    </location>
</feature>
<reference evidence="2" key="1">
    <citation type="journal article" date="2022" name="Front. Microbiol.">
        <title>New perspectives on an old grouping: The genomic and phenotypic variability of Oxalobacter formigenes and the implications for calcium oxalate stone prevention.</title>
        <authorList>
            <person name="Chmiel J.A."/>
            <person name="Carr C."/>
            <person name="Stuivenberg G.A."/>
            <person name="Venema R."/>
            <person name="Chanyi R.M."/>
            <person name="Al K.F."/>
            <person name="Giguere D."/>
            <person name="Say H."/>
            <person name="Akouris P.P."/>
            <person name="Dominguez Romero S.A."/>
            <person name="Kwong A."/>
            <person name="Tai V."/>
            <person name="Koval S.F."/>
            <person name="Razvi H."/>
            <person name="Bjazevic J."/>
            <person name="Burton J.P."/>
        </authorList>
    </citation>
    <scope>NUCLEOTIDE SEQUENCE</scope>
    <source>
        <strain evidence="2">WoOx3</strain>
    </source>
</reference>
<protein>
    <submittedName>
        <fullName evidence="2">Uncharacterized protein</fullName>
    </submittedName>
</protein>
<gene>
    <name evidence="2" type="ORF">NB640_10155</name>
</gene>
<evidence type="ECO:0000313" key="3">
    <source>
        <dbReference type="Proteomes" id="UP001156215"/>
    </source>
</evidence>
<dbReference type="RefSeq" id="WP_269308590.1">
    <property type="nucleotide sequence ID" value="NZ_CP098242.1"/>
</dbReference>
<feature type="compositionally biased region" description="Basic and acidic residues" evidence="1">
    <location>
        <begin position="46"/>
        <end position="66"/>
    </location>
</feature>
<dbReference type="AlphaFoldDB" id="A0A9E9LYI5"/>
<dbReference type="SUPFAM" id="SSF50249">
    <property type="entry name" value="Nucleic acid-binding proteins"/>
    <property type="match status" value="1"/>
</dbReference>
<organism evidence="2 3">
    <name type="scientific">Oxalobacter vibrioformis</name>
    <dbReference type="NCBI Taxonomy" id="933080"/>
    <lineage>
        <taxon>Bacteria</taxon>
        <taxon>Pseudomonadati</taxon>
        <taxon>Pseudomonadota</taxon>
        <taxon>Betaproteobacteria</taxon>
        <taxon>Burkholderiales</taxon>
        <taxon>Oxalobacteraceae</taxon>
        <taxon>Oxalobacter</taxon>
    </lineage>
</organism>
<feature type="region of interest" description="Disordered" evidence="1">
    <location>
        <begin position="1"/>
        <end position="77"/>
    </location>
</feature>
<dbReference type="Gene3D" id="2.40.50.140">
    <property type="entry name" value="Nucleic acid-binding proteins"/>
    <property type="match status" value="1"/>
</dbReference>
<name>A0A9E9LYI5_9BURK</name>
<proteinExistence type="predicted"/>
<dbReference type="Proteomes" id="UP001156215">
    <property type="component" value="Chromosome"/>
</dbReference>